<keyword evidence="1" id="KW-0812">Transmembrane</keyword>
<gene>
    <name evidence="2" type="ORF">TCLT_LOCUS3426</name>
</gene>
<proteinExistence type="predicted"/>
<dbReference type="Proteomes" id="UP000276776">
    <property type="component" value="Unassembled WGS sequence"/>
</dbReference>
<organism evidence="4">
    <name type="scientific">Thelazia callipaeda</name>
    <name type="common">Oriental eyeworm</name>
    <name type="synonym">Parasitic nematode</name>
    <dbReference type="NCBI Taxonomy" id="103827"/>
    <lineage>
        <taxon>Eukaryota</taxon>
        <taxon>Metazoa</taxon>
        <taxon>Ecdysozoa</taxon>
        <taxon>Nematoda</taxon>
        <taxon>Chromadorea</taxon>
        <taxon>Rhabditida</taxon>
        <taxon>Spirurina</taxon>
        <taxon>Spiruromorpha</taxon>
        <taxon>Thelazioidea</taxon>
        <taxon>Thelaziidae</taxon>
        <taxon>Thelazia</taxon>
    </lineage>
</organism>
<sequence>MNYSGGTTVQERAAMLGASILFFIVTIRPEYGSMLQNTSR</sequence>
<dbReference type="OrthoDB" id="10450789at2759"/>
<keyword evidence="1" id="KW-0472">Membrane</keyword>
<keyword evidence="3" id="KW-1185">Reference proteome</keyword>
<reference evidence="4" key="1">
    <citation type="submission" date="2017-02" db="UniProtKB">
        <authorList>
            <consortium name="WormBaseParasite"/>
        </authorList>
    </citation>
    <scope>IDENTIFICATION</scope>
</reference>
<name>A0A0N5CT75_THECL</name>
<protein>
    <submittedName>
        <fullName evidence="4">Holin</fullName>
    </submittedName>
</protein>
<evidence type="ECO:0000313" key="4">
    <source>
        <dbReference type="WBParaSite" id="TCLT_0000343301-mRNA-1"/>
    </source>
</evidence>
<evidence type="ECO:0000313" key="2">
    <source>
        <dbReference type="EMBL" id="VDM99886.1"/>
    </source>
</evidence>
<feature type="transmembrane region" description="Helical" evidence="1">
    <location>
        <begin position="12"/>
        <end position="31"/>
    </location>
</feature>
<accession>A0A0N5CT75</accession>
<evidence type="ECO:0000313" key="3">
    <source>
        <dbReference type="Proteomes" id="UP000276776"/>
    </source>
</evidence>
<evidence type="ECO:0000256" key="1">
    <source>
        <dbReference type="SAM" id="Phobius"/>
    </source>
</evidence>
<reference evidence="2 3" key="2">
    <citation type="submission" date="2018-11" db="EMBL/GenBank/DDBJ databases">
        <authorList>
            <consortium name="Pathogen Informatics"/>
        </authorList>
    </citation>
    <scope>NUCLEOTIDE SEQUENCE [LARGE SCALE GENOMIC DNA]</scope>
</reference>
<keyword evidence="1" id="KW-1133">Transmembrane helix</keyword>
<dbReference type="EMBL" id="UYYF01001459">
    <property type="protein sequence ID" value="VDM99886.1"/>
    <property type="molecule type" value="Genomic_DNA"/>
</dbReference>
<dbReference type="AlphaFoldDB" id="A0A0N5CT75"/>
<dbReference type="WBParaSite" id="TCLT_0000343301-mRNA-1">
    <property type="protein sequence ID" value="TCLT_0000343301-mRNA-1"/>
    <property type="gene ID" value="TCLT_0000343301"/>
</dbReference>